<evidence type="ECO:0000256" key="6">
    <source>
        <dbReference type="ARBA" id="ARBA00022729"/>
    </source>
</evidence>
<dbReference type="Pfam" id="PF07714">
    <property type="entry name" value="PK_Tyr_Ser-Thr"/>
    <property type="match status" value="1"/>
</dbReference>
<name>I1NG62_SOYBN</name>
<dbReference type="InterPro" id="IPR011009">
    <property type="entry name" value="Kinase-like_dom_sf"/>
</dbReference>
<keyword evidence="13" id="KW-0675">Receptor</keyword>
<evidence type="ECO:0000313" key="22">
    <source>
        <dbReference type="EnsemblPlants" id="KRG91166"/>
    </source>
</evidence>
<evidence type="ECO:0000256" key="3">
    <source>
        <dbReference type="ARBA" id="ARBA00022553"/>
    </source>
</evidence>
<dbReference type="Pfam" id="PF01657">
    <property type="entry name" value="Stress-antifung"/>
    <property type="match status" value="2"/>
</dbReference>
<evidence type="ECO:0000256" key="17">
    <source>
        <dbReference type="SAM" id="Phobius"/>
    </source>
</evidence>
<keyword evidence="10 15" id="KW-0067">ATP-binding</keyword>
<dbReference type="PROSITE" id="PS51473">
    <property type="entry name" value="GNK2"/>
    <property type="match status" value="2"/>
</dbReference>
<dbReference type="GO" id="GO:0006955">
    <property type="term" value="P:immune response"/>
    <property type="evidence" value="ECO:0000318"/>
    <property type="project" value="GO_Central"/>
</dbReference>
<dbReference type="OMA" id="WKAGTAM"/>
<keyword evidence="4" id="KW-0808">Transferase</keyword>
<evidence type="ECO:0000256" key="9">
    <source>
        <dbReference type="ARBA" id="ARBA00022777"/>
    </source>
</evidence>
<evidence type="ECO:0000256" key="11">
    <source>
        <dbReference type="ARBA" id="ARBA00022989"/>
    </source>
</evidence>
<dbReference type="Gene3D" id="3.30.200.20">
    <property type="entry name" value="Phosphorylase Kinase, domain 1"/>
    <property type="match status" value="1"/>
</dbReference>
<evidence type="ECO:0000256" key="15">
    <source>
        <dbReference type="PROSITE-ProRule" id="PRU10141"/>
    </source>
</evidence>
<evidence type="ECO:0000256" key="7">
    <source>
        <dbReference type="ARBA" id="ARBA00022737"/>
    </source>
</evidence>
<evidence type="ECO:0000259" key="19">
    <source>
        <dbReference type="PROSITE" id="PS50011"/>
    </source>
</evidence>
<dbReference type="PROSITE" id="PS00108">
    <property type="entry name" value="PROTEIN_KINASE_ST"/>
    <property type="match status" value="1"/>
</dbReference>
<dbReference type="InterPro" id="IPR038408">
    <property type="entry name" value="GNK2_sf"/>
</dbReference>
<evidence type="ECO:0000313" key="23">
    <source>
        <dbReference type="Proteomes" id="UP000008827"/>
    </source>
</evidence>
<comment type="subcellular location">
    <subcellularLocation>
        <location evidence="1">Membrane</location>
        <topology evidence="1">Single-pass membrane protein</topology>
    </subcellularLocation>
</comment>
<accession>I1NG62</accession>
<dbReference type="SUPFAM" id="SSF56112">
    <property type="entry name" value="Protein kinase-like (PK-like)"/>
    <property type="match status" value="1"/>
</dbReference>
<evidence type="ECO:0000313" key="21">
    <source>
        <dbReference type="EMBL" id="KRG91166.1"/>
    </source>
</evidence>
<feature type="domain" description="Protein kinase" evidence="19">
    <location>
        <begin position="345"/>
        <end position="619"/>
    </location>
</feature>
<dbReference type="FunFam" id="3.30.200.20:FF:000959">
    <property type="entry name" value="Cysteine-rich receptor-like protein kinase 17"/>
    <property type="match status" value="1"/>
</dbReference>
<keyword evidence="3" id="KW-0597">Phosphoprotein</keyword>
<dbReference type="GO" id="GO:0007165">
    <property type="term" value="P:signal transduction"/>
    <property type="evidence" value="ECO:0000318"/>
    <property type="project" value="GO_Central"/>
</dbReference>
<dbReference type="InterPro" id="IPR017441">
    <property type="entry name" value="Protein_kinase_ATP_BS"/>
</dbReference>
<dbReference type="InterPro" id="IPR002902">
    <property type="entry name" value="GNK2"/>
</dbReference>
<evidence type="ECO:0000256" key="4">
    <source>
        <dbReference type="ARBA" id="ARBA00022679"/>
    </source>
</evidence>
<dbReference type="GO" id="GO:0004674">
    <property type="term" value="F:protein serine/threonine kinase activity"/>
    <property type="evidence" value="ECO:0000318"/>
    <property type="project" value="GO_Central"/>
</dbReference>
<dbReference type="PaxDb" id="3847-GLYMA20G27460.1"/>
<dbReference type="CDD" id="cd23509">
    <property type="entry name" value="Gnk2-like"/>
    <property type="match status" value="2"/>
</dbReference>
<dbReference type="Proteomes" id="UP000008827">
    <property type="component" value="Chromosome 20"/>
</dbReference>
<keyword evidence="7" id="KW-0677">Repeat</keyword>
<feature type="domain" description="Gnk2-homologous" evidence="20">
    <location>
        <begin position="139"/>
        <end position="246"/>
    </location>
</feature>
<keyword evidence="12 17" id="KW-0472">Membrane</keyword>
<feature type="binding site" evidence="15">
    <location>
        <position position="373"/>
    </location>
    <ligand>
        <name>ATP</name>
        <dbReference type="ChEBI" id="CHEBI:30616"/>
    </ligand>
</feature>
<reference evidence="22" key="2">
    <citation type="submission" date="2018-02" db="UniProtKB">
        <authorList>
            <consortium name="EnsemblPlants"/>
        </authorList>
    </citation>
    <scope>IDENTIFICATION</scope>
    <source>
        <strain evidence="22">Williams 82</strain>
    </source>
</reference>
<sequence length="675" mass="75695">MADLSCIHLFFLCCLFLKFIPQGNASMFHTAFCDNKEGNYTANSTYNTNLNTLLSSLSSHTEINYGFYNFSYGQNPDKVNAIGLCRGDVEPHECRSCLNDSRVTIKQFCPNQKKALLWLNTSKCMLRYSPRSIFGIMEIEPSQSLMNINNVTEPDKFSQALANLMRNLKGVAASGDSRRKYATDNVTASSFQTIYGMAECTPDLSEKDCNDCLDGAISKIPTCCQDKIGGRVLRPSCNIRFESASFYENTPILNPDVPPPSPAVAIPPSINSTSPKESSNTIRIVIAIVVPTVVVVPLICLCIYSRRSKARKSSLVKQHEDDDEIEIAQSLQFNFDTIRVATEDFSDSNKLGQGGFGAVYRGRLSDGQMIAVKRLSRESSQGDTEFKNEVLLVAKLQHRNLVRLLGFCLEGKERLLIYEYVPNKSLDYFIFDPTKKAQLNWEMRYKIITGVARGLLYLHEDSHLRIIHRDLKASNILLNEEMNPKIADFGMARLVLMDQTQANTNRIVGTYGYMAPEYAMHGQFSMKSDVFSFGVLVLEIISGHKNSGIRHGENVEDLLSFAWRNWREGTAVKIVDPSLNNNSRNEMLRCIHIGLLCVQENLADRPTMTTIMLMLNSYSLSLPIPSKPAFYVSSRTGSISATQSWGYSSGESRSRELTIKSAQEAENEFTDPYPR</sequence>
<dbReference type="FunFam" id="3.30.430.20:FF:000003">
    <property type="entry name" value="Cysteine-rich RLK (RECEPTOR-like protein kinase) 10"/>
    <property type="match status" value="1"/>
</dbReference>
<dbReference type="GeneID" id="100305371"/>
<evidence type="ECO:0000256" key="2">
    <source>
        <dbReference type="ARBA" id="ARBA00022527"/>
    </source>
</evidence>
<keyword evidence="6 18" id="KW-0732">Signal</keyword>
<keyword evidence="23" id="KW-1185">Reference proteome</keyword>
<keyword evidence="2" id="KW-0723">Serine/threonine-protein kinase</keyword>
<protein>
    <submittedName>
        <fullName evidence="22">Cysteine-rich receptor-like protein kinase</fullName>
    </submittedName>
</protein>
<dbReference type="InterPro" id="IPR001245">
    <property type="entry name" value="Ser-Thr/Tyr_kinase_cat_dom"/>
</dbReference>
<evidence type="ECO:0000256" key="8">
    <source>
        <dbReference type="ARBA" id="ARBA00022741"/>
    </source>
</evidence>
<organism evidence="22">
    <name type="scientific">Glycine max</name>
    <name type="common">Soybean</name>
    <name type="synonym">Glycine hispida</name>
    <dbReference type="NCBI Taxonomy" id="3847"/>
    <lineage>
        <taxon>Eukaryota</taxon>
        <taxon>Viridiplantae</taxon>
        <taxon>Streptophyta</taxon>
        <taxon>Embryophyta</taxon>
        <taxon>Tracheophyta</taxon>
        <taxon>Spermatophyta</taxon>
        <taxon>Magnoliopsida</taxon>
        <taxon>eudicotyledons</taxon>
        <taxon>Gunneridae</taxon>
        <taxon>Pentapetalae</taxon>
        <taxon>rosids</taxon>
        <taxon>fabids</taxon>
        <taxon>Fabales</taxon>
        <taxon>Fabaceae</taxon>
        <taxon>Papilionoideae</taxon>
        <taxon>50 kb inversion clade</taxon>
        <taxon>NPAAA clade</taxon>
        <taxon>indigoferoid/millettioid clade</taxon>
        <taxon>Phaseoleae</taxon>
        <taxon>Glycine</taxon>
        <taxon>Glycine subgen. Soja</taxon>
    </lineage>
</organism>
<keyword evidence="9" id="KW-0418">Kinase</keyword>
<dbReference type="OrthoDB" id="4062651at2759"/>
<dbReference type="SMART" id="SM00220">
    <property type="entry name" value="S_TKc"/>
    <property type="match status" value="1"/>
</dbReference>
<evidence type="ECO:0000256" key="16">
    <source>
        <dbReference type="SAM" id="MobiDB-lite"/>
    </source>
</evidence>
<dbReference type="ExpressionAtlas" id="I1NG62">
    <property type="expression patterns" value="baseline and differential"/>
</dbReference>
<keyword evidence="11 17" id="KW-1133">Transmembrane helix</keyword>
<dbReference type="CDD" id="cd14066">
    <property type="entry name" value="STKc_IRAK"/>
    <property type="match status" value="1"/>
</dbReference>
<evidence type="ECO:0000256" key="13">
    <source>
        <dbReference type="ARBA" id="ARBA00023170"/>
    </source>
</evidence>
<dbReference type="InterPro" id="IPR008271">
    <property type="entry name" value="Ser/Thr_kinase_AS"/>
</dbReference>
<dbReference type="KEGG" id="gmx:100305371"/>
<dbReference type="GO" id="GO:0005886">
    <property type="term" value="C:plasma membrane"/>
    <property type="evidence" value="ECO:0000318"/>
    <property type="project" value="GO_Central"/>
</dbReference>
<dbReference type="PROSITE" id="PS50011">
    <property type="entry name" value="PROTEIN_KINASE_DOM"/>
    <property type="match status" value="1"/>
</dbReference>
<feature type="region of interest" description="Disordered" evidence="16">
    <location>
        <begin position="638"/>
        <end position="675"/>
    </location>
</feature>
<evidence type="ECO:0000256" key="10">
    <source>
        <dbReference type="ARBA" id="ARBA00022840"/>
    </source>
</evidence>
<feature type="domain" description="Gnk2-homologous" evidence="20">
    <location>
        <begin position="28"/>
        <end position="133"/>
    </location>
</feature>
<evidence type="ECO:0000259" key="20">
    <source>
        <dbReference type="PROSITE" id="PS51473"/>
    </source>
</evidence>
<evidence type="ECO:0000256" key="18">
    <source>
        <dbReference type="SAM" id="SignalP"/>
    </source>
</evidence>
<dbReference type="GO" id="GO:0006950">
    <property type="term" value="P:response to stress"/>
    <property type="evidence" value="ECO:0007669"/>
    <property type="project" value="UniProtKB-ARBA"/>
</dbReference>
<dbReference type="AlphaFoldDB" id="I1NG62"/>
<dbReference type="FunFam" id="3.30.430.20:FF:000002">
    <property type="entry name" value="Cysteine-rich receptor-like protein kinase 10"/>
    <property type="match status" value="1"/>
</dbReference>
<dbReference type="EnsemblPlants" id="KRG91166">
    <property type="protein sequence ID" value="KRG91166"/>
    <property type="gene ID" value="GLYMA_20G137700"/>
</dbReference>
<keyword evidence="8 15" id="KW-0547">Nucleotide-binding</keyword>
<dbReference type="PANTHER" id="PTHR27002:SF1073">
    <property type="entry name" value="CYSTEINE-RICH RECEPTOR-LIKE PROTEIN KINASE 29"/>
    <property type="match status" value="1"/>
</dbReference>
<feature type="compositionally biased region" description="Polar residues" evidence="16">
    <location>
        <begin position="638"/>
        <end position="651"/>
    </location>
</feature>
<evidence type="ECO:0000256" key="14">
    <source>
        <dbReference type="ARBA" id="ARBA00023180"/>
    </source>
</evidence>
<feature type="signal peptide" evidence="18">
    <location>
        <begin position="1"/>
        <end position="25"/>
    </location>
</feature>
<dbReference type="GO" id="GO:0005524">
    <property type="term" value="F:ATP binding"/>
    <property type="evidence" value="ECO:0007669"/>
    <property type="project" value="UniProtKB-UniRule"/>
</dbReference>
<reference evidence="21" key="3">
    <citation type="submission" date="2018-07" db="EMBL/GenBank/DDBJ databases">
        <title>WGS assembly of Glycine max.</title>
        <authorList>
            <person name="Schmutz J."/>
            <person name="Cannon S."/>
            <person name="Schlueter J."/>
            <person name="Ma J."/>
            <person name="Mitros T."/>
            <person name="Nelson W."/>
            <person name="Hyten D."/>
            <person name="Song Q."/>
            <person name="Thelen J."/>
            <person name="Cheng J."/>
            <person name="Xu D."/>
            <person name="Hellsten U."/>
            <person name="May G."/>
            <person name="Yu Y."/>
            <person name="Sakurai T."/>
            <person name="Umezawa T."/>
            <person name="Bhattacharyya M."/>
            <person name="Sandhu D."/>
            <person name="Valliyodan B."/>
            <person name="Lindquist E."/>
            <person name="Peto M."/>
            <person name="Grant D."/>
            <person name="Shu S."/>
            <person name="Goodstein D."/>
            <person name="Barry K."/>
            <person name="Futrell-Griggs M."/>
            <person name="Abernathy B."/>
            <person name="Du J."/>
            <person name="Tian Z."/>
            <person name="Zhu L."/>
            <person name="Gill N."/>
            <person name="Joshi T."/>
            <person name="Libault M."/>
            <person name="Sethuraman A."/>
            <person name="Zhang X."/>
            <person name="Shinozaki K."/>
            <person name="Nguyen H."/>
            <person name="Wing R."/>
            <person name="Cregan P."/>
            <person name="Specht J."/>
            <person name="Grimwood J."/>
            <person name="Rokhsar D."/>
            <person name="Stacey G."/>
            <person name="Shoemaker R."/>
            <person name="Jackson S."/>
        </authorList>
    </citation>
    <scope>NUCLEOTIDE SEQUENCE</scope>
    <source>
        <tissue evidence="21">Callus</tissue>
    </source>
</reference>
<dbReference type="FunFam" id="1.10.510.10:FF:000129">
    <property type="entry name" value="cysteine-rich receptor-like protein kinase 10"/>
    <property type="match status" value="1"/>
</dbReference>
<evidence type="ECO:0000256" key="12">
    <source>
        <dbReference type="ARBA" id="ARBA00023136"/>
    </source>
</evidence>
<dbReference type="PANTHER" id="PTHR27002">
    <property type="entry name" value="RECEPTOR-LIKE SERINE/THREONINE-PROTEIN KINASE SD1-8"/>
    <property type="match status" value="1"/>
</dbReference>
<dbReference type="InterPro" id="IPR000719">
    <property type="entry name" value="Prot_kinase_dom"/>
</dbReference>
<dbReference type="RefSeq" id="NP_001356216.1">
    <property type="nucleotide sequence ID" value="NM_001369287.1"/>
</dbReference>
<proteinExistence type="predicted"/>
<dbReference type="Gene3D" id="3.30.430.20">
    <property type="entry name" value="Gnk2 domain, C-X8-C-X2-C motif"/>
    <property type="match status" value="2"/>
</dbReference>
<dbReference type="Gramene" id="KRG91166">
    <property type="protein sequence ID" value="KRG91166"/>
    <property type="gene ID" value="GLYMA_20G137700"/>
</dbReference>
<feature type="transmembrane region" description="Helical" evidence="17">
    <location>
        <begin position="284"/>
        <end position="304"/>
    </location>
</feature>
<evidence type="ECO:0000256" key="1">
    <source>
        <dbReference type="ARBA" id="ARBA00004167"/>
    </source>
</evidence>
<keyword evidence="5 17" id="KW-0812">Transmembrane</keyword>
<dbReference type="HOGENOM" id="CLU_000288_35_2_1"/>
<dbReference type="eggNOG" id="ENOG502QWDY">
    <property type="taxonomic scope" value="Eukaryota"/>
</dbReference>
<dbReference type="SMR" id="I1NG62"/>
<feature type="chain" id="PRO_5014579487" evidence="18">
    <location>
        <begin position="26"/>
        <end position="675"/>
    </location>
</feature>
<dbReference type="Gene3D" id="1.10.510.10">
    <property type="entry name" value="Transferase(Phosphotransferase) domain 1"/>
    <property type="match status" value="1"/>
</dbReference>
<reference evidence="21 22" key="1">
    <citation type="journal article" date="2010" name="Nature">
        <title>Genome sequence of the palaeopolyploid soybean.</title>
        <authorList>
            <person name="Schmutz J."/>
            <person name="Cannon S.B."/>
            <person name="Schlueter J."/>
            <person name="Ma J."/>
            <person name="Mitros T."/>
            <person name="Nelson W."/>
            <person name="Hyten D.L."/>
            <person name="Song Q."/>
            <person name="Thelen J.J."/>
            <person name="Cheng J."/>
            <person name="Xu D."/>
            <person name="Hellsten U."/>
            <person name="May G.D."/>
            <person name="Yu Y."/>
            <person name="Sakurai T."/>
            <person name="Umezawa T."/>
            <person name="Bhattacharyya M.K."/>
            <person name="Sandhu D."/>
            <person name="Valliyodan B."/>
            <person name="Lindquist E."/>
            <person name="Peto M."/>
            <person name="Grant D."/>
            <person name="Shu S."/>
            <person name="Goodstein D."/>
            <person name="Barry K."/>
            <person name="Futrell-Griggs M."/>
            <person name="Abernathy B."/>
            <person name="Du J."/>
            <person name="Tian Z."/>
            <person name="Zhu L."/>
            <person name="Gill N."/>
            <person name="Joshi T."/>
            <person name="Libault M."/>
            <person name="Sethuraman A."/>
            <person name="Zhang X.-C."/>
            <person name="Shinozaki K."/>
            <person name="Nguyen H.T."/>
            <person name="Wing R.A."/>
            <person name="Cregan P."/>
            <person name="Specht J."/>
            <person name="Grimwood J."/>
            <person name="Rokhsar D."/>
            <person name="Stacey G."/>
            <person name="Shoemaker R.C."/>
            <person name="Jackson S.A."/>
        </authorList>
    </citation>
    <scope>NUCLEOTIDE SEQUENCE [LARGE SCALE GENOMIC DNA]</scope>
    <source>
        <strain evidence="22">cv. Williams 82</strain>
        <tissue evidence="21">Callus</tissue>
    </source>
</reference>
<dbReference type="FunCoup" id="I1NG62">
    <property type="interactions" value="376"/>
</dbReference>
<gene>
    <name evidence="22" type="primary">CRK69</name>
    <name evidence="21" type="ORF">GLYMA_20G137700</name>
</gene>
<dbReference type="EMBL" id="CM000853">
    <property type="protein sequence ID" value="KRG91166.1"/>
    <property type="molecule type" value="Genomic_DNA"/>
</dbReference>
<dbReference type="PROSITE" id="PS00107">
    <property type="entry name" value="PROTEIN_KINASE_ATP"/>
    <property type="match status" value="1"/>
</dbReference>
<keyword evidence="14" id="KW-0325">Glycoprotein</keyword>
<evidence type="ECO:0000256" key="5">
    <source>
        <dbReference type="ARBA" id="ARBA00022692"/>
    </source>
</evidence>